<dbReference type="InterPro" id="IPR012349">
    <property type="entry name" value="Split_barrel_FMN-bd"/>
</dbReference>
<dbReference type="PANTHER" id="PTHR40660:SF1">
    <property type="entry name" value="5'-PHOSPHATE OXIDASE PUTATIVE DOMAIN-CONTAINING PROTEIN-RELATED"/>
    <property type="match status" value="1"/>
</dbReference>
<reference evidence="1 2" key="1">
    <citation type="submission" date="2019-05" db="EMBL/GenBank/DDBJ databases">
        <authorList>
            <consortium name="Pathogen Informatics"/>
        </authorList>
    </citation>
    <scope>NUCLEOTIDE SEQUENCE [LARGE SCALE GENOMIC DNA]</scope>
    <source>
        <strain evidence="1 2">NCTC11429</strain>
    </source>
</reference>
<dbReference type="EMBL" id="LR590484">
    <property type="protein sequence ID" value="VTR48441.1"/>
    <property type="molecule type" value="Genomic_DNA"/>
</dbReference>
<name>A0A4U9VXG3_9SPHI</name>
<evidence type="ECO:0000313" key="1">
    <source>
        <dbReference type="EMBL" id="VTR48441.1"/>
    </source>
</evidence>
<protein>
    <submittedName>
        <fullName evidence="1">Pyridoxamine 5'-phosphate oxidase</fullName>
    </submittedName>
</protein>
<gene>
    <name evidence="1" type="ORF">NCTC11429_03698</name>
</gene>
<dbReference type="STRING" id="1123265.GCA_000686625_04696"/>
<dbReference type="Gene3D" id="2.30.110.10">
    <property type="entry name" value="Electron Transport, Fmn-binding Protein, Chain A"/>
    <property type="match status" value="1"/>
</dbReference>
<dbReference type="RefSeq" id="WP_028071273.1">
    <property type="nucleotide sequence ID" value="NZ_LR590484.1"/>
</dbReference>
<dbReference type="AlphaFoldDB" id="A0A4U9VXG3"/>
<proteinExistence type="predicted"/>
<dbReference type="KEGG" id="stha:NCTC11429_03698"/>
<dbReference type="SUPFAM" id="SSF50475">
    <property type="entry name" value="FMN-binding split barrel"/>
    <property type="match status" value="1"/>
</dbReference>
<accession>A0A4U9VXG3</accession>
<dbReference type="Proteomes" id="UP000308196">
    <property type="component" value="Chromosome"/>
</dbReference>
<sequence length="154" mass="17394">MNTRQQQNTLCTDQLRDFFKSHHDKLLCTANKNGEPSIALMGTPRLNSAGNIELELSDNPSVSLNNIQENKAVVFLVYEPAGRARDYKGVRIYAEAIEILTEGEKLEHIRELLRIKFGDEQADGLVATVTFRITKLRPIVDRGQLWNEPPFADA</sequence>
<dbReference type="GeneID" id="78464353"/>
<dbReference type="PANTHER" id="PTHR40660">
    <property type="entry name" value="5'-PHOSPHATE OXIDASE PUTATIVE DOMAIN-CONTAINING PROTEIN-RELATED"/>
    <property type="match status" value="1"/>
</dbReference>
<organism evidence="1 2">
    <name type="scientific">Sphingobacterium thalpophilum</name>
    <dbReference type="NCBI Taxonomy" id="259"/>
    <lineage>
        <taxon>Bacteria</taxon>
        <taxon>Pseudomonadati</taxon>
        <taxon>Bacteroidota</taxon>
        <taxon>Sphingobacteriia</taxon>
        <taxon>Sphingobacteriales</taxon>
        <taxon>Sphingobacteriaceae</taxon>
        <taxon>Sphingobacterium</taxon>
    </lineage>
</organism>
<evidence type="ECO:0000313" key="2">
    <source>
        <dbReference type="Proteomes" id="UP000308196"/>
    </source>
</evidence>